<proteinExistence type="predicted"/>
<evidence type="ECO:0000313" key="2">
    <source>
        <dbReference type="Proteomes" id="UP000685013"/>
    </source>
</evidence>
<dbReference type="EMBL" id="JAGKQH010000001">
    <property type="protein sequence ID" value="KAG6607650.1"/>
    <property type="molecule type" value="Genomic_DNA"/>
</dbReference>
<dbReference type="Proteomes" id="UP000685013">
    <property type="component" value="Chromosome 1"/>
</dbReference>
<organism evidence="1 2">
    <name type="scientific">Cucurbita argyrosperma subsp. sororia</name>
    <dbReference type="NCBI Taxonomy" id="37648"/>
    <lineage>
        <taxon>Eukaryota</taxon>
        <taxon>Viridiplantae</taxon>
        <taxon>Streptophyta</taxon>
        <taxon>Embryophyta</taxon>
        <taxon>Tracheophyta</taxon>
        <taxon>Spermatophyta</taxon>
        <taxon>Magnoliopsida</taxon>
        <taxon>eudicotyledons</taxon>
        <taxon>Gunneridae</taxon>
        <taxon>Pentapetalae</taxon>
        <taxon>rosids</taxon>
        <taxon>fabids</taxon>
        <taxon>Cucurbitales</taxon>
        <taxon>Cucurbitaceae</taxon>
        <taxon>Cucurbiteae</taxon>
        <taxon>Cucurbita</taxon>
    </lineage>
</organism>
<keyword evidence="2" id="KW-1185">Reference proteome</keyword>
<reference evidence="1 2" key="1">
    <citation type="journal article" date="2021" name="Hortic Res">
        <title>The domestication of Cucurbita argyrosperma as revealed by the genome of its wild relative.</title>
        <authorList>
            <person name="Barrera-Redondo J."/>
            <person name="Sanchez-de la Vega G."/>
            <person name="Aguirre-Liguori J.A."/>
            <person name="Castellanos-Morales G."/>
            <person name="Gutierrez-Guerrero Y.T."/>
            <person name="Aguirre-Dugua X."/>
            <person name="Aguirre-Planter E."/>
            <person name="Tenaillon M.I."/>
            <person name="Lira-Saade R."/>
            <person name="Eguiarte L.E."/>
        </authorList>
    </citation>
    <scope>NUCLEOTIDE SEQUENCE [LARGE SCALE GENOMIC DNA]</scope>
    <source>
        <strain evidence="1">JBR-2021</strain>
    </source>
</reference>
<evidence type="ECO:0000313" key="1">
    <source>
        <dbReference type="EMBL" id="KAG6607650.1"/>
    </source>
</evidence>
<sequence length="72" mass="8058">MPWHVTLPILSSLERKDMVAAVIFTVQHEGQRAGGSKLDGFLVETISMIGNGFSESCPVGAWMRYQFQLLFQ</sequence>
<feature type="non-terminal residue" evidence="1">
    <location>
        <position position="1"/>
    </location>
</feature>
<comment type="caution">
    <text evidence="1">The sequence shown here is derived from an EMBL/GenBank/DDBJ whole genome shotgun (WGS) entry which is preliminary data.</text>
</comment>
<gene>
    <name evidence="1" type="ORF">SDJN03_00992</name>
</gene>
<name>A0AAV6P8V4_9ROSI</name>
<dbReference type="AlphaFoldDB" id="A0AAV6P8V4"/>
<accession>A0AAV6P8V4</accession>
<protein>
    <submittedName>
        <fullName evidence="1">Uncharacterized protein</fullName>
    </submittedName>
</protein>